<dbReference type="InterPro" id="IPR000086">
    <property type="entry name" value="NUDIX_hydrolase_dom"/>
</dbReference>
<evidence type="ECO:0000313" key="6">
    <source>
        <dbReference type="Proteomes" id="UP000286912"/>
    </source>
</evidence>
<dbReference type="SUPFAM" id="SSF55811">
    <property type="entry name" value="Nudix"/>
    <property type="match status" value="1"/>
</dbReference>
<dbReference type="GO" id="GO:0016787">
    <property type="term" value="F:hydrolase activity"/>
    <property type="evidence" value="ECO:0007669"/>
    <property type="project" value="UniProtKB-KW"/>
</dbReference>
<keyword evidence="3" id="KW-0460">Magnesium</keyword>
<keyword evidence="2" id="KW-0378">Hydrolase</keyword>
<evidence type="ECO:0000256" key="1">
    <source>
        <dbReference type="ARBA" id="ARBA00001946"/>
    </source>
</evidence>
<feature type="domain" description="Nudix hydrolase" evidence="4">
    <location>
        <begin position="6"/>
        <end position="147"/>
    </location>
</feature>
<reference evidence="5 6" key="1">
    <citation type="submission" date="2018-12" db="EMBL/GenBank/DDBJ databases">
        <title>three novel Halomonas strain isolated from plants.</title>
        <authorList>
            <person name="Sun C."/>
        </authorList>
    </citation>
    <scope>NUCLEOTIDE SEQUENCE [LARGE SCALE GENOMIC DNA]</scope>
    <source>
        <strain evidence="5 6">RC</strain>
    </source>
</reference>
<evidence type="ECO:0000313" key="5">
    <source>
        <dbReference type="EMBL" id="RUR46407.1"/>
    </source>
</evidence>
<sequence length="164" mass="18555">MSHLLEARRWVRLAIVNAQGELLLFCSQDEQQSKRWCAPGGLLIPEEDYPAAARRVLEETTRLDCPLGPLLREREGREEEIDSEASDAVDRWCERYFLVRCPNAMDIEVDSDAFQSAGAAYRWWPMAEMFEEASDTFEPAWLPELLASVLTSEPPLPSGLPASV</sequence>
<dbReference type="InterPro" id="IPR015797">
    <property type="entry name" value="NUDIX_hydrolase-like_dom_sf"/>
</dbReference>
<name>A0A3S0WNB3_9GAMM</name>
<accession>A0A3S0WNB3</accession>
<evidence type="ECO:0000259" key="4">
    <source>
        <dbReference type="PROSITE" id="PS51462"/>
    </source>
</evidence>
<gene>
    <name evidence="5" type="ORF">ELY37_10535</name>
</gene>
<dbReference type="PANTHER" id="PTHR43046:SF12">
    <property type="entry name" value="GDP-MANNOSE MANNOSYL HYDROLASE"/>
    <property type="match status" value="1"/>
</dbReference>
<protein>
    <submittedName>
        <fullName evidence="5">NUDIX domain-containing protein</fullName>
    </submittedName>
</protein>
<comment type="cofactor">
    <cofactor evidence="1">
        <name>Mg(2+)</name>
        <dbReference type="ChEBI" id="CHEBI:18420"/>
    </cofactor>
</comment>
<dbReference type="RefSeq" id="WP_126950477.1">
    <property type="nucleotide sequence ID" value="NZ_RZHD01000005.1"/>
</dbReference>
<proteinExistence type="predicted"/>
<dbReference type="PROSITE" id="PS51462">
    <property type="entry name" value="NUDIX"/>
    <property type="match status" value="1"/>
</dbReference>
<keyword evidence="6" id="KW-1185">Reference proteome</keyword>
<evidence type="ECO:0000256" key="3">
    <source>
        <dbReference type="ARBA" id="ARBA00022842"/>
    </source>
</evidence>
<dbReference type="PANTHER" id="PTHR43046">
    <property type="entry name" value="GDP-MANNOSE MANNOSYL HYDROLASE"/>
    <property type="match status" value="1"/>
</dbReference>
<dbReference type="EMBL" id="RZHD01000005">
    <property type="protein sequence ID" value="RUR46407.1"/>
    <property type="molecule type" value="Genomic_DNA"/>
</dbReference>
<evidence type="ECO:0000256" key="2">
    <source>
        <dbReference type="ARBA" id="ARBA00022801"/>
    </source>
</evidence>
<dbReference type="Pfam" id="PF00293">
    <property type="entry name" value="NUDIX"/>
    <property type="match status" value="1"/>
</dbReference>
<comment type="caution">
    <text evidence="5">The sequence shown here is derived from an EMBL/GenBank/DDBJ whole genome shotgun (WGS) entry which is preliminary data.</text>
</comment>
<dbReference type="Gene3D" id="3.90.79.10">
    <property type="entry name" value="Nucleoside Triphosphate Pyrophosphohydrolase"/>
    <property type="match status" value="1"/>
</dbReference>
<dbReference type="OrthoDB" id="517136at2"/>
<dbReference type="AlphaFoldDB" id="A0A3S0WNB3"/>
<organism evidence="5 6">
    <name type="scientific">Vreelandella populi</name>
    <dbReference type="NCBI Taxonomy" id="2498858"/>
    <lineage>
        <taxon>Bacteria</taxon>
        <taxon>Pseudomonadati</taxon>
        <taxon>Pseudomonadota</taxon>
        <taxon>Gammaproteobacteria</taxon>
        <taxon>Oceanospirillales</taxon>
        <taxon>Halomonadaceae</taxon>
        <taxon>Vreelandella</taxon>
    </lineage>
</organism>
<dbReference type="Proteomes" id="UP000286912">
    <property type="component" value="Unassembled WGS sequence"/>
</dbReference>